<name>A0A2V1E2A6_9PLEO</name>
<feature type="domain" description="NmrA-like" evidence="3">
    <location>
        <begin position="8"/>
        <end position="297"/>
    </location>
</feature>
<evidence type="ECO:0000313" key="4">
    <source>
        <dbReference type="EMBL" id="PVI04561.1"/>
    </source>
</evidence>
<dbReference type="PANTHER" id="PTHR42748:SF7">
    <property type="entry name" value="NMRA LIKE REDOX SENSOR 1-RELATED"/>
    <property type="match status" value="1"/>
</dbReference>
<keyword evidence="5" id="KW-1185">Reference proteome</keyword>
<dbReference type="Gene3D" id="3.90.25.10">
    <property type="entry name" value="UDP-galactose 4-epimerase, domain 1"/>
    <property type="match status" value="1"/>
</dbReference>
<dbReference type="InterPro" id="IPR051164">
    <property type="entry name" value="NmrA-like_oxidored"/>
</dbReference>
<evidence type="ECO:0000256" key="1">
    <source>
        <dbReference type="ARBA" id="ARBA00006328"/>
    </source>
</evidence>
<protein>
    <submittedName>
        <fullName evidence="4">Nucleoside-diphosphate-sugar epimerase family protein</fullName>
    </submittedName>
</protein>
<dbReference type="InterPro" id="IPR036291">
    <property type="entry name" value="NAD(P)-bd_dom_sf"/>
</dbReference>
<dbReference type="STRING" id="97972.A0A2V1E2A6"/>
<evidence type="ECO:0000313" key="5">
    <source>
        <dbReference type="Proteomes" id="UP000244855"/>
    </source>
</evidence>
<reference evidence="4 5" key="1">
    <citation type="journal article" date="2018" name="Sci. Rep.">
        <title>Comparative genomics provides insights into the lifestyle and reveals functional heterogeneity of dark septate endophytic fungi.</title>
        <authorList>
            <person name="Knapp D.G."/>
            <person name="Nemeth J.B."/>
            <person name="Barry K."/>
            <person name="Hainaut M."/>
            <person name="Henrissat B."/>
            <person name="Johnson J."/>
            <person name="Kuo A."/>
            <person name="Lim J.H.P."/>
            <person name="Lipzen A."/>
            <person name="Nolan M."/>
            <person name="Ohm R.A."/>
            <person name="Tamas L."/>
            <person name="Grigoriev I.V."/>
            <person name="Spatafora J.W."/>
            <person name="Nagy L.G."/>
            <person name="Kovacs G.M."/>
        </authorList>
    </citation>
    <scope>NUCLEOTIDE SEQUENCE [LARGE SCALE GENOMIC DNA]</scope>
    <source>
        <strain evidence="4 5">DSE2036</strain>
    </source>
</reference>
<comment type="similarity">
    <text evidence="1">Belongs to the NmrA-type oxidoreductase family.</text>
</comment>
<keyword evidence="2" id="KW-0521">NADP</keyword>
<evidence type="ECO:0000259" key="3">
    <source>
        <dbReference type="Pfam" id="PF05368"/>
    </source>
</evidence>
<dbReference type="OrthoDB" id="9997102at2759"/>
<evidence type="ECO:0000256" key="2">
    <source>
        <dbReference type="ARBA" id="ARBA00022857"/>
    </source>
</evidence>
<gene>
    <name evidence="4" type="ORF">DM02DRAFT_167604</name>
</gene>
<accession>A0A2V1E2A6</accession>
<proteinExistence type="inferred from homology"/>
<dbReference type="Gene3D" id="3.40.50.720">
    <property type="entry name" value="NAD(P)-binding Rossmann-like Domain"/>
    <property type="match status" value="1"/>
</dbReference>
<dbReference type="EMBL" id="KZ805320">
    <property type="protein sequence ID" value="PVI04561.1"/>
    <property type="molecule type" value="Genomic_DNA"/>
</dbReference>
<dbReference type="AlphaFoldDB" id="A0A2V1E2A6"/>
<dbReference type="Pfam" id="PF05368">
    <property type="entry name" value="NmrA"/>
    <property type="match status" value="1"/>
</dbReference>
<dbReference type="GO" id="GO:0005634">
    <property type="term" value="C:nucleus"/>
    <property type="evidence" value="ECO:0007669"/>
    <property type="project" value="TreeGrafter"/>
</dbReference>
<organism evidence="4 5">
    <name type="scientific">Periconia macrospinosa</name>
    <dbReference type="NCBI Taxonomy" id="97972"/>
    <lineage>
        <taxon>Eukaryota</taxon>
        <taxon>Fungi</taxon>
        <taxon>Dikarya</taxon>
        <taxon>Ascomycota</taxon>
        <taxon>Pezizomycotina</taxon>
        <taxon>Dothideomycetes</taxon>
        <taxon>Pleosporomycetidae</taxon>
        <taxon>Pleosporales</taxon>
        <taxon>Massarineae</taxon>
        <taxon>Periconiaceae</taxon>
        <taxon>Periconia</taxon>
    </lineage>
</organism>
<dbReference type="SUPFAM" id="SSF51735">
    <property type="entry name" value="NAD(P)-binding Rossmann-fold domains"/>
    <property type="match status" value="1"/>
</dbReference>
<sequence length="320" mass="34865">MSTTTTPKTILILGGTGNQGGALIRALLTTSNTNTPIQILAVTRDPTTPHAQSLLSSLPKHPSTTIQLIQGDLSDVPALFTTALEASPSNSIWGVYSVQAKPANDAGIPLEEVQGKAVIDASISQNVSFFVYSSVDRGGVEMSSDNPTTVPHWATKHRVEKHLEEKTQNGEKMRYCVLRPTAFMENLSNDFAGKAMAASWSAVLKHRKLQLVAIRDIGWFGAEAFLHPEEFAGTYLSLAGAELSFEEANQIFKEKVGSDMPATYGCVAKALLHVVKSLGAMFEWLKKNQGGADVEALRRMKPDLMDFGTWLEKDSQFRKK</sequence>
<dbReference type="PANTHER" id="PTHR42748">
    <property type="entry name" value="NITROGEN METABOLITE REPRESSION PROTEIN NMRA FAMILY MEMBER"/>
    <property type="match status" value="1"/>
</dbReference>
<dbReference type="InterPro" id="IPR008030">
    <property type="entry name" value="NmrA-like"/>
</dbReference>
<dbReference type="Proteomes" id="UP000244855">
    <property type="component" value="Unassembled WGS sequence"/>
</dbReference>